<gene>
    <name evidence="1" type="ORF">ERUC_LOCUS10599</name>
</gene>
<evidence type="ECO:0000313" key="1">
    <source>
        <dbReference type="EMBL" id="CAH8326234.1"/>
    </source>
</evidence>
<dbReference type="AlphaFoldDB" id="A0ABC8JFK1"/>
<accession>A0ABC8JFK1</accession>
<evidence type="ECO:0000313" key="2">
    <source>
        <dbReference type="Proteomes" id="UP001642260"/>
    </source>
</evidence>
<name>A0ABC8JFK1_ERUVS</name>
<proteinExistence type="predicted"/>
<keyword evidence="2" id="KW-1185">Reference proteome</keyword>
<organism evidence="1 2">
    <name type="scientific">Eruca vesicaria subsp. sativa</name>
    <name type="common">Garden rocket</name>
    <name type="synonym">Eruca sativa</name>
    <dbReference type="NCBI Taxonomy" id="29727"/>
    <lineage>
        <taxon>Eukaryota</taxon>
        <taxon>Viridiplantae</taxon>
        <taxon>Streptophyta</taxon>
        <taxon>Embryophyta</taxon>
        <taxon>Tracheophyta</taxon>
        <taxon>Spermatophyta</taxon>
        <taxon>Magnoliopsida</taxon>
        <taxon>eudicotyledons</taxon>
        <taxon>Gunneridae</taxon>
        <taxon>Pentapetalae</taxon>
        <taxon>rosids</taxon>
        <taxon>malvids</taxon>
        <taxon>Brassicales</taxon>
        <taxon>Brassicaceae</taxon>
        <taxon>Brassiceae</taxon>
        <taxon>Eruca</taxon>
    </lineage>
</organism>
<dbReference type="Proteomes" id="UP001642260">
    <property type="component" value="Unassembled WGS sequence"/>
</dbReference>
<comment type="caution">
    <text evidence="1">The sequence shown here is derived from an EMBL/GenBank/DDBJ whole genome shotgun (WGS) entry which is preliminary data.</text>
</comment>
<dbReference type="EMBL" id="CAKOAT010104043">
    <property type="protein sequence ID" value="CAH8326234.1"/>
    <property type="molecule type" value="Genomic_DNA"/>
</dbReference>
<reference evidence="1 2" key="1">
    <citation type="submission" date="2022-03" db="EMBL/GenBank/DDBJ databases">
        <authorList>
            <person name="Macdonald S."/>
            <person name="Ahmed S."/>
            <person name="Newling K."/>
        </authorList>
    </citation>
    <scope>NUCLEOTIDE SEQUENCE [LARGE SCALE GENOMIC DNA]</scope>
</reference>
<protein>
    <submittedName>
        <fullName evidence="1">Uncharacterized protein</fullName>
    </submittedName>
</protein>
<sequence>MPPTLSLLQIFRRNCLTYFLWILSWSVTLSKWTYKHSSWITPKVLDTSLVFKYEYSCEPPKENNGYFEICIEFESIQPRRPSLDFLCKSILGYEEPRNNCLQKAQATMNLILAVVEKGAKTSITLTDEMLNTEKSSFFIPERRIRK</sequence>